<evidence type="ECO:0000313" key="1">
    <source>
        <dbReference type="EMBL" id="KAK1716150.1"/>
    </source>
</evidence>
<keyword evidence="2" id="KW-1185">Reference proteome</keyword>
<dbReference type="GeneID" id="85393040"/>
<organism evidence="1 2">
    <name type="scientific">Glomerella acutata</name>
    <name type="common">Colletotrichum acutatum</name>
    <dbReference type="NCBI Taxonomy" id="27357"/>
    <lineage>
        <taxon>Eukaryota</taxon>
        <taxon>Fungi</taxon>
        <taxon>Dikarya</taxon>
        <taxon>Ascomycota</taxon>
        <taxon>Pezizomycotina</taxon>
        <taxon>Sordariomycetes</taxon>
        <taxon>Hypocreomycetidae</taxon>
        <taxon>Glomerellales</taxon>
        <taxon>Glomerellaceae</taxon>
        <taxon>Colletotrichum</taxon>
        <taxon>Colletotrichum acutatum species complex</taxon>
    </lineage>
</organism>
<protein>
    <submittedName>
        <fullName evidence="1">Uncharacterized protein</fullName>
    </submittedName>
</protein>
<sequence>MRREVKPLQSRIAVYTSFSTIQIIVGIKSCISRAIHQRDAMEISYEAVFRSLTGVAQATKASPDEINTIGKLLSPDNEDTETKIKPASLSFLNWQVIIRQNVTAMTGAAIHIALVAVAVSLLRETARQNQPATADEINQCWTIIHNALTSTTSSRAQFTASRSAQGFLSVPLCSLVKDGSIDELIRLHIWMPDGKCYGLDPISGSKPQPGYYYSSPRRFYKGPI</sequence>
<proteinExistence type="predicted"/>
<evidence type="ECO:0000313" key="2">
    <source>
        <dbReference type="Proteomes" id="UP001244207"/>
    </source>
</evidence>
<name>A0AAD8UFT3_GLOAC</name>
<gene>
    <name evidence="1" type="ORF">BDZ83DRAFT_635025</name>
</gene>
<accession>A0AAD8UFT3</accession>
<dbReference type="Proteomes" id="UP001244207">
    <property type="component" value="Unassembled WGS sequence"/>
</dbReference>
<dbReference type="EMBL" id="JAHMHS010000116">
    <property type="protein sequence ID" value="KAK1716150.1"/>
    <property type="molecule type" value="Genomic_DNA"/>
</dbReference>
<dbReference type="RefSeq" id="XP_060360544.1">
    <property type="nucleotide sequence ID" value="XM_060509141.1"/>
</dbReference>
<comment type="caution">
    <text evidence="1">The sequence shown here is derived from an EMBL/GenBank/DDBJ whole genome shotgun (WGS) entry which is preliminary data.</text>
</comment>
<reference evidence="1" key="1">
    <citation type="submission" date="2021-12" db="EMBL/GenBank/DDBJ databases">
        <title>Comparative genomics, transcriptomics and evolutionary studies reveal genomic signatures of adaptation to plant cell wall in hemibiotrophic fungi.</title>
        <authorList>
            <consortium name="DOE Joint Genome Institute"/>
            <person name="Baroncelli R."/>
            <person name="Diaz J.F."/>
            <person name="Benocci T."/>
            <person name="Peng M."/>
            <person name="Battaglia E."/>
            <person name="Haridas S."/>
            <person name="Andreopoulos W."/>
            <person name="Labutti K."/>
            <person name="Pangilinan J."/>
            <person name="Floch G.L."/>
            <person name="Makela M.R."/>
            <person name="Henrissat B."/>
            <person name="Grigoriev I.V."/>
            <person name="Crouch J.A."/>
            <person name="De Vries R.P."/>
            <person name="Sukno S.A."/>
            <person name="Thon M.R."/>
        </authorList>
    </citation>
    <scope>NUCLEOTIDE SEQUENCE</scope>
    <source>
        <strain evidence="1">CBS 112980</strain>
    </source>
</reference>
<dbReference type="AlphaFoldDB" id="A0AAD8UFT3"/>